<dbReference type="InterPro" id="IPR034161">
    <property type="entry name" value="Pepsin-like_plant"/>
</dbReference>
<dbReference type="FunFam" id="2.40.70.10:FF:000016">
    <property type="entry name" value="Probable aspartic protease At2g35615"/>
    <property type="match status" value="1"/>
</dbReference>
<feature type="domain" description="Peptidase A1" evidence="10">
    <location>
        <begin position="98"/>
        <end position="424"/>
    </location>
</feature>
<dbReference type="InterPro" id="IPR033121">
    <property type="entry name" value="PEPTIDASE_A1"/>
</dbReference>
<comment type="similarity">
    <text evidence="1 8">Belongs to the peptidase A1 family.</text>
</comment>
<gene>
    <name evidence="11" type="ORF">STAS_14162</name>
</gene>
<evidence type="ECO:0000256" key="8">
    <source>
        <dbReference type="RuleBase" id="RU000454"/>
    </source>
</evidence>
<dbReference type="Pfam" id="PF14541">
    <property type="entry name" value="TAXi_C"/>
    <property type="match status" value="1"/>
</dbReference>
<keyword evidence="6" id="KW-0325">Glycoprotein</keyword>
<evidence type="ECO:0000313" key="12">
    <source>
        <dbReference type="Proteomes" id="UP000325081"/>
    </source>
</evidence>
<feature type="active site" evidence="7">
    <location>
        <position position="116"/>
    </location>
</feature>
<dbReference type="OrthoDB" id="2747330at2759"/>
<comment type="caution">
    <text evidence="11">The sequence shown here is derived from an EMBL/GenBank/DDBJ whole genome shotgun (WGS) entry which is preliminary data.</text>
</comment>
<keyword evidence="12" id="KW-1185">Reference proteome</keyword>
<dbReference type="PROSITE" id="PS51767">
    <property type="entry name" value="PEPTIDASE_A1"/>
    <property type="match status" value="1"/>
</dbReference>
<protein>
    <submittedName>
        <fullName evidence="11">Eukaryotic aspartyl protease family protein</fullName>
    </submittedName>
</protein>
<evidence type="ECO:0000256" key="4">
    <source>
        <dbReference type="ARBA" id="ARBA00022750"/>
    </source>
</evidence>
<evidence type="ECO:0000256" key="9">
    <source>
        <dbReference type="SAM" id="SignalP"/>
    </source>
</evidence>
<dbReference type="Pfam" id="PF14543">
    <property type="entry name" value="TAXi_N"/>
    <property type="match status" value="1"/>
</dbReference>
<feature type="signal peptide" evidence="9">
    <location>
        <begin position="1"/>
        <end position="27"/>
    </location>
</feature>
<keyword evidence="5 8" id="KW-0378">Hydrolase</keyword>
<dbReference type="EMBL" id="BKCP01005405">
    <property type="protein sequence ID" value="GER37727.1"/>
    <property type="molecule type" value="Genomic_DNA"/>
</dbReference>
<evidence type="ECO:0000256" key="6">
    <source>
        <dbReference type="ARBA" id="ARBA00023180"/>
    </source>
</evidence>
<dbReference type="InterPro" id="IPR051708">
    <property type="entry name" value="Plant_Aspart_Prot_A1"/>
</dbReference>
<dbReference type="InterPro" id="IPR032799">
    <property type="entry name" value="TAXi_C"/>
</dbReference>
<dbReference type="CDD" id="cd05476">
    <property type="entry name" value="pepsin_A_like_plant"/>
    <property type="match status" value="1"/>
</dbReference>
<dbReference type="Gene3D" id="2.40.70.10">
    <property type="entry name" value="Acid Proteases"/>
    <property type="match status" value="2"/>
</dbReference>
<proteinExistence type="inferred from homology"/>
<evidence type="ECO:0000259" key="10">
    <source>
        <dbReference type="PROSITE" id="PS51767"/>
    </source>
</evidence>
<keyword evidence="2 8" id="KW-0645">Protease</keyword>
<dbReference type="InterPro" id="IPR001461">
    <property type="entry name" value="Aspartic_peptidase_A1"/>
</dbReference>
<dbReference type="InterPro" id="IPR001969">
    <property type="entry name" value="Aspartic_peptidase_AS"/>
</dbReference>
<dbReference type="GO" id="GO:0006508">
    <property type="term" value="P:proteolysis"/>
    <property type="evidence" value="ECO:0007669"/>
    <property type="project" value="UniProtKB-KW"/>
</dbReference>
<keyword evidence="4 8" id="KW-0064">Aspartyl protease</keyword>
<dbReference type="PANTHER" id="PTHR47967:SF128">
    <property type="entry name" value="ASPARTIC PROTEINASE CDR1-LIKE"/>
    <property type="match status" value="1"/>
</dbReference>
<dbReference type="InterPro" id="IPR021109">
    <property type="entry name" value="Peptidase_aspartic_dom_sf"/>
</dbReference>
<dbReference type="InterPro" id="IPR032861">
    <property type="entry name" value="TAXi_N"/>
</dbReference>
<evidence type="ECO:0000256" key="7">
    <source>
        <dbReference type="PIRSR" id="PIRSR601461-1"/>
    </source>
</evidence>
<dbReference type="PROSITE" id="PS00141">
    <property type="entry name" value="ASP_PROTEASE"/>
    <property type="match status" value="2"/>
</dbReference>
<name>A0A5A7Q035_STRAF</name>
<keyword evidence="3 9" id="KW-0732">Signal</keyword>
<feature type="active site" evidence="7">
    <location>
        <position position="312"/>
    </location>
</feature>
<feature type="chain" id="PRO_5023056577" evidence="9">
    <location>
        <begin position="28"/>
        <end position="438"/>
    </location>
</feature>
<dbReference type="GO" id="GO:0004190">
    <property type="term" value="F:aspartic-type endopeptidase activity"/>
    <property type="evidence" value="ECO:0007669"/>
    <property type="project" value="UniProtKB-KW"/>
</dbReference>
<evidence type="ECO:0000256" key="2">
    <source>
        <dbReference type="ARBA" id="ARBA00022670"/>
    </source>
</evidence>
<dbReference type="SUPFAM" id="SSF50630">
    <property type="entry name" value="Acid proteases"/>
    <property type="match status" value="1"/>
</dbReference>
<evidence type="ECO:0000313" key="11">
    <source>
        <dbReference type="EMBL" id="GER37727.1"/>
    </source>
</evidence>
<reference evidence="12" key="1">
    <citation type="journal article" date="2019" name="Curr. Biol.">
        <title>Genome Sequence of Striga asiatica Provides Insight into the Evolution of Plant Parasitism.</title>
        <authorList>
            <person name="Yoshida S."/>
            <person name="Kim S."/>
            <person name="Wafula E.K."/>
            <person name="Tanskanen J."/>
            <person name="Kim Y.M."/>
            <person name="Honaas L."/>
            <person name="Yang Z."/>
            <person name="Spallek T."/>
            <person name="Conn C.E."/>
            <person name="Ichihashi Y."/>
            <person name="Cheong K."/>
            <person name="Cui S."/>
            <person name="Der J.P."/>
            <person name="Gundlach H."/>
            <person name="Jiao Y."/>
            <person name="Hori C."/>
            <person name="Ishida J.K."/>
            <person name="Kasahara H."/>
            <person name="Kiba T."/>
            <person name="Kim M.S."/>
            <person name="Koo N."/>
            <person name="Laohavisit A."/>
            <person name="Lee Y.H."/>
            <person name="Lumba S."/>
            <person name="McCourt P."/>
            <person name="Mortimer J.C."/>
            <person name="Mutuku J.M."/>
            <person name="Nomura T."/>
            <person name="Sasaki-Sekimoto Y."/>
            <person name="Seto Y."/>
            <person name="Wang Y."/>
            <person name="Wakatake T."/>
            <person name="Sakakibara H."/>
            <person name="Demura T."/>
            <person name="Yamaguchi S."/>
            <person name="Yoneyama K."/>
            <person name="Manabe R.I."/>
            <person name="Nelson D.C."/>
            <person name="Schulman A.H."/>
            <person name="Timko M.P."/>
            <person name="dePamphilis C.W."/>
            <person name="Choi D."/>
            <person name="Shirasu K."/>
        </authorList>
    </citation>
    <scope>NUCLEOTIDE SEQUENCE [LARGE SCALE GENOMIC DNA]</scope>
    <source>
        <strain evidence="12">cv. UVA1</strain>
    </source>
</reference>
<evidence type="ECO:0000256" key="3">
    <source>
        <dbReference type="ARBA" id="ARBA00022729"/>
    </source>
</evidence>
<evidence type="ECO:0000256" key="5">
    <source>
        <dbReference type="ARBA" id="ARBA00022801"/>
    </source>
</evidence>
<evidence type="ECO:0000256" key="1">
    <source>
        <dbReference type="ARBA" id="ARBA00007447"/>
    </source>
</evidence>
<accession>A0A5A7Q035</accession>
<dbReference type="PRINTS" id="PR00792">
    <property type="entry name" value="PEPSIN"/>
</dbReference>
<dbReference type="GO" id="GO:0005576">
    <property type="term" value="C:extracellular region"/>
    <property type="evidence" value="ECO:0007669"/>
    <property type="project" value="TreeGrafter"/>
</dbReference>
<dbReference type="Proteomes" id="UP000325081">
    <property type="component" value="Unassembled WGS sequence"/>
</dbReference>
<organism evidence="11 12">
    <name type="scientific">Striga asiatica</name>
    <name type="common">Asiatic witchweed</name>
    <name type="synonym">Buchnera asiatica</name>
    <dbReference type="NCBI Taxonomy" id="4170"/>
    <lineage>
        <taxon>Eukaryota</taxon>
        <taxon>Viridiplantae</taxon>
        <taxon>Streptophyta</taxon>
        <taxon>Embryophyta</taxon>
        <taxon>Tracheophyta</taxon>
        <taxon>Spermatophyta</taxon>
        <taxon>Magnoliopsida</taxon>
        <taxon>eudicotyledons</taxon>
        <taxon>Gunneridae</taxon>
        <taxon>Pentapetalae</taxon>
        <taxon>asterids</taxon>
        <taxon>lamiids</taxon>
        <taxon>Lamiales</taxon>
        <taxon>Orobanchaceae</taxon>
        <taxon>Buchnereae</taxon>
        <taxon>Striga</taxon>
    </lineage>
</organism>
<sequence length="438" mass="46742">MSSFYSSSSTLILLLFLFSILSFSSQAFDENRAGRRGLVTVDLIRRGYPGSPTYDPSVSRFDLLRSSFRRSAARKSFLNHRKTSDAVTAPMSPDSSEYLMEVSLGTPPVKVHAVADTGSDLIWVQCQPCTNCYSQNDPFFDSTQSSTYQTQSCDSTPCSFLDTLGSCDDDNSCKYKYSYGDGSNTTGDLASETLTVGSAPFANVTIGCGHDNEGLFSASGSGIVGLGGGNLSIVSQLGLDEFSYCLTSVGSDSTSTISFGSGSGPVGSGVVSTPLSIDETFYYLTLDSVTVDGGSTQIEYGSEDGSNKIVIDSGTTLTYLPSDIYNSLEADLVNAVRGHKVDPRDDTFRVCYQKEGLQAPTVVVHFSGGADVELEQDNTFTEVDDGILCLTMVPADDDNYIFGNLNQMNYWVGYDIAGGKVSFQKSDCAAESAAHLIG</sequence>
<dbReference type="AlphaFoldDB" id="A0A5A7Q035"/>
<dbReference type="PANTHER" id="PTHR47967">
    <property type="entry name" value="OS07G0603500 PROTEIN-RELATED"/>
    <property type="match status" value="1"/>
</dbReference>